<dbReference type="Proteomes" id="UP000250583">
    <property type="component" value="Unassembled WGS sequence"/>
</dbReference>
<dbReference type="EMBL" id="PRLE01000005">
    <property type="protein sequence ID" value="RAW58202.1"/>
    <property type="molecule type" value="Genomic_DNA"/>
</dbReference>
<keyword evidence="2" id="KW-0695">RNA-directed DNA polymerase</keyword>
<organism evidence="2 3">
    <name type="scientific">Faecalibacterium prausnitzii</name>
    <dbReference type="NCBI Taxonomy" id="853"/>
    <lineage>
        <taxon>Bacteria</taxon>
        <taxon>Bacillati</taxon>
        <taxon>Bacillota</taxon>
        <taxon>Clostridia</taxon>
        <taxon>Eubacteriales</taxon>
        <taxon>Oscillospiraceae</taxon>
        <taxon>Faecalibacterium</taxon>
    </lineage>
</organism>
<dbReference type="RefSeq" id="WP_112148819.1">
    <property type="nucleotide sequence ID" value="NZ_PRLE01000005.1"/>
</dbReference>
<dbReference type="OrthoDB" id="9788687at2"/>
<comment type="caution">
    <text evidence="2">The sequence shown here is derived from an EMBL/GenBank/DDBJ whole genome shotgun (WGS) entry which is preliminary data.</text>
</comment>
<dbReference type="SUPFAM" id="SSF56672">
    <property type="entry name" value="DNA/RNA polymerases"/>
    <property type="match status" value="1"/>
</dbReference>
<dbReference type="InterPro" id="IPR000477">
    <property type="entry name" value="RT_dom"/>
</dbReference>
<gene>
    <name evidence="2" type="ORF">C4N22_09635</name>
</gene>
<evidence type="ECO:0000259" key="1">
    <source>
        <dbReference type="PROSITE" id="PS50878"/>
    </source>
</evidence>
<proteinExistence type="predicted"/>
<dbReference type="CDD" id="cd01651">
    <property type="entry name" value="RT_G2_intron"/>
    <property type="match status" value="1"/>
</dbReference>
<dbReference type="PANTHER" id="PTHR34047">
    <property type="entry name" value="NUCLEAR INTRON MATURASE 1, MITOCHONDRIAL-RELATED"/>
    <property type="match status" value="1"/>
</dbReference>
<dbReference type="GO" id="GO:0003964">
    <property type="term" value="F:RNA-directed DNA polymerase activity"/>
    <property type="evidence" value="ECO:0007669"/>
    <property type="project" value="UniProtKB-KW"/>
</dbReference>
<dbReference type="PROSITE" id="PS50878">
    <property type="entry name" value="RT_POL"/>
    <property type="match status" value="1"/>
</dbReference>
<keyword evidence="2" id="KW-0808">Transferase</keyword>
<evidence type="ECO:0000313" key="2">
    <source>
        <dbReference type="EMBL" id="RAW58202.1"/>
    </source>
</evidence>
<protein>
    <submittedName>
        <fullName evidence="2">Reverse transcriptase</fullName>
    </submittedName>
</protein>
<name>A0A329U903_9FIRM</name>
<keyword evidence="2" id="KW-0548">Nucleotidyltransferase</keyword>
<feature type="domain" description="Reverse transcriptase" evidence="1">
    <location>
        <begin position="1"/>
        <end position="284"/>
    </location>
</feature>
<evidence type="ECO:0000313" key="3">
    <source>
        <dbReference type="Proteomes" id="UP000250583"/>
    </source>
</evidence>
<dbReference type="AlphaFoldDB" id="A0A329U903"/>
<dbReference type="Pfam" id="PF00078">
    <property type="entry name" value="RVT_1"/>
    <property type="match status" value="1"/>
</dbReference>
<reference evidence="2 3" key="1">
    <citation type="submission" date="2018-02" db="EMBL/GenBank/DDBJ databases">
        <title>Complete genome sequencing of Faecalibacterium prausnitzii strains isolated from the human gut.</title>
        <authorList>
            <person name="Fitzgerald B.C."/>
            <person name="Shkoporov A.N."/>
            <person name="Ross P.R."/>
            <person name="Hill C."/>
        </authorList>
    </citation>
    <scope>NUCLEOTIDE SEQUENCE [LARGE SCALE GENOMIC DNA]</scope>
    <source>
        <strain evidence="2 3">APC923/61-1</strain>
    </source>
</reference>
<dbReference type="PANTHER" id="PTHR34047:SF8">
    <property type="entry name" value="PROTEIN YKFC"/>
    <property type="match status" value="1"/>
</dbReference>
<dbReference type="InterPro" id="IPR043502">
    <property type="entry name" value="DNA/RNA_pol_sf"/>
</dbReference>
<dbReference type="InterPro" id="IPR051083">
    <property type="entry name" value="GrpII_Intron_Splice-Mob/Def"/>
</dbReference>
<accession>A0A329U903</accession>
<sequence>MTYEELCSFEVLYKAYLEARKGKRSKSKTIEYEAQALACTEKLSRKLAVRDVRQPGGDIRQQIRYVPSKFEVFAVYEPKRRMVHAPAFVDKVVLHALVDNILYDALTKSFIRDSHASQTGKGTDDGLMRLKTHMVDYYRREGHGADGWVLKGDVRHFFASIDHRKLKRKLKAVLDKRGVDPRVYELLCIYIDVMEDGLPLGYQTSQLFALMFLDEFDHIIKEKYRIKYYGRYMDDFYIICSDKKKLQCILWDVRALMDSYGLELNQKTAIFPLRNGIDFLGFHSYLTDTGAVIQKLRRDSSKRMKNKIKYWETAYPAGEATKQEILLSFDAWDAHAAHGDTYSLRRKYADRLEKLLECKIPIHRKINSNKLARDRRRARQCRCIYKKQHKALSLSVSQNTRPAEIMPWA</sequence>